<dbReference type="GO" id="GO:0046872">
    <property type="term" value="F:metal ion binding"/>
    <property type="evidence" value="ECO:0007669"/>
    <property type="project" value="UniProtKB-KW"/>
</dbReference>
<dbReference type="Gene3D" id="3.80.30.30">
    <property type="match status" value="1"/>
</dbReference>
<dbReference type="PANTHER" id="PTHR43432:SF5">
    <property type="entry name" value="ELP3_MIAA_NIFB-LIKE RADICAL SAM CORE DOMAIN-CONTAINING PROTEIN"/>
    <property type="match status" value="1"/>
</dbReference>
<dbReference type="Pfam" id="PF04055">
    <property type="entry name" value="Radical_SAM"/>
    <property type="match status" value="1"/>
</dbReference>
<dbReference type="PANTHER" id="PTHR43432">
    <property type="entry name" value="SLR0285 PROTEIN"/>
    <property type="match status" value="1"/>
</dbReference>
<gene>
    <name evidence="5" type="ORF">H8718_06725</name>
</gene>
<protein>
    <submittedName>
        <fullName evidence="5">Radical SAM protein</fullName>
    </submittedName>
</protein>
<dbReference type="SUPFAM" id="SSF102114">
    <property type="entry name" value="Radical SAM enzymes"/>
    <property type="match status" value="1"/>
</dbReference>
<comment type="caution">
    <text evidence="5">The sequence shown here is derived from an EMBL/GenBank/DDBJ whole genome shotgun (WGS) entry which is preliminary data.</text>
</comment>
<evidence type="ECO:0000313" key="5">
    <source>
        <dbReference type="EMBL" id="MBC8579219.1"/>
    </source>
</evidence>
<dbReference type="InterPro" id="IPR040086">
    <property type="entry name" value="MJ0683-like"/>
</dbReference>
<feature type="domain" description="Radical SAM core" evidence="4">
    <location>
        <begin position="19"/>
        <end position="244"/>
    </location>
</feature>
<evidence type="ECO:0000256" key="3">
    <source>
        <dbReference type="ARBA" id="ARBA00023014"/>
    </source>
</evidence>
<reference evidence="5" key="1">
    <citation type="submission" date="2020-08" db="EMBL/GenBank/DDBJ databases">
        <title>Genome public.</title>
        <authorList>
            <person name="Liu C."/>
            <person name="Sun Q."/>
        </authorList>
    </citation>
    <scope>NUCLEOTIDE SEQUENCE</scope>
    <source>
        <strain evidence="5">NSJ-12</strain>
    </source>
</reference>
<dbReference type="EMBL" id="JACRSY010000008">
    <property type="protein sequence ID" value="MBC8579219.1"/>
    <property type="molecule type" value="Genomic_DNA"/>
</dbReference>
<proteinExistence type="predicted"/>
<dbReference type="SFLD" id="SFLDG01084">
    <property type="entry name" value="Uncharacterised_Radical_SAM_Su"/>
    <property type="match status" value="1"/>
</dbReference>
<dbReference type="GO" id="GO:0003824">
    <property type="term" value="F:catalytic activity"/>
    <property type="evidence" value="ECO:0007669"/>
    <property type="project" value="InterPro"/>
</dbReference>
<sequence length="296" mass="34047">METLKISAKSILIKNKDLSWFGAEYNMNLYKGCSHGCIYCDSRSECYHIEQFDTVRIKAKAIQILEGELRRKRGEKATIFTGSMSDPYNPLEKKLCLTRQALELIKSSGFGVSIATKSDLITRDIDLIKEISNRAPVLVKVTITTADDKLARKVEPYVSVSSRRFEAIQQLSEEGIFTGILMMPLLPFIEDTKDNIFEIVKKAHESGVKFIYPAIGMTIRTGQREYFYNKLDEYFPGMKEKYIRTYGNQYKCVSKQARQLYELFGAECKARGILYEMPQIIEAYKKGYRTQQLSLF</sequence>
<keyword evidence="6" id="KW-1185">Reference proteome</keyword>
<dbReference type="CDD" id="cd01335">
    <property type="entry name" value="Radical_SAM"/>
    <property type="match status" value="1"/>
</dbReference>
<keyword evidence="2" id="KW-0408">Iron</keyword>
<dbReference type="InterPro" id="IPR058240">
    <property type="entry name" value="rSAM_sf"/>
</dbReference>
<organism evidence="5 6">
    <name type="scientific">Zhenhengia yiwuensis</name>
    <dbReference type="NCBI Taxonomy" id="2763666"/>
    <lineage>
        <taxon>Bacteria</taxon>
        <taxon>Bacillati</taxon>
        <taxon>Bacillota</taxon>
        <taxon>Clostridia</taxon>
        <taxon>Lachnospirales</taxon>
        <taxon>Lachnospiraceae</taxon>
        <taxon>Zhenhengia</taxon>
    </lineage>
</organism>
<keyword evidence="3" id="KW-0411">Iron-sulfur</keyword>
<evidence type="ECO:0000259" key="4">
    <source>
        <dbReference type="PROSITE" id="PS51918"/>
    </source>
</evidence>
<dbReference type="SFLD" id="SFLDS00029">
    <property type="entry name" value="Radical_SAM"/>
    <property type="match status" value="1"/>
</dbReference>
<dbReference type="GO" id="GO:0051536">
    <property type="term" value="F:iron-sulfur cluster binding"/>
    <property type="evidence" value="ECO:0007669"/>
    <property type="project" value="UniProtKB-KW"/>
</dbReference>
<dbReference type="Proteomes" id="UP000655830">
    <property type="component" value="Unassembled WGS sequence"/>
</dbReference>
<evidence type="ECO:0000313" key="6">
    <source>
        <dbReference type="Proteomes" id="UP000655830"/>
    </source>
</evidence>
<evidence type="ECO:0000256" key="1">
    <source>
        <dbReference type="ARBA" id="ARBA00022723"/>
    </source>
</evidence>
<dbReference type="PROSITE" id="PS51918">
    <property type="entry name" value="RADICAL_SAM"/>
    <property type="match status" value="1"/>
</dbReference>
<name>A0A926IDT7_9FIRM</name>
<accession>A0A926IDT7</accession>
<dbReference type="SMART" id="SM00729">
    <property type="entry name" value="Elp3"/>
    <property type="match status" value="1"/>
</dbReference>
<dbReference type="InterPro" id="IPR006638">
    <property type="entry name" value="Elp3/MiaA/NifB-like_rSAM"/>
</dbReference>
<evidence type="ECO:0000256" key="2">
    <source>
        <dbReference type="ARBA" id="ARBA00023004"/>
    </source>
</evidence>
<keyword evidence="1" id="KW-0479">Metal-binding</keyword>
<dbReference type="AlphaFoldDB" id="A0A926IDT7"/>
<dbReference type="InterPro" id="IPR007197">
    <property type="entry name" value="rSAM"/>
</dbReference>